<dbReference type="PANTHER" id="PTHR10039">
    <property type="entry name" value="AMELOGENIN"/>
    <property type="match status" value="1"/>
</dbReference>
<dbReference type="PROSITE" id="PS50837">
    <property type="entry name" value="NACHT"/>
    <property type="match status" value="1"/>
</dbReference>
<evidence type="ECO:0000256" key="1">
    <source>
        <dbReference type="ARBA" id="ARBA00022737"/>
    </source>
</evidence>
<dbReference type="EMBL" id="JAYKXP010000030">
    <property type="protein sequence ID" value="KAK7042984.1"/>
    <property type="molecule type" value="Genomic_DNA"/>
</dbReference>
<dbReference type="Proteomes" id="UP001383192">
    <property type="component" value="Unassembled WGS sequence"/>
</dbReference>
<dbReference type="InterPro" id="IPR007111">
    <property type="entry name" value="NACHT_NTPase"/>
</dbReference>
<protein>
    <recommendedName>
        <fullName evidence="2">NACHT domain-containing protein</fullName>
    </recommendedName>
</protein>
<dbReference type="AlphaFoldDB" id="A0AAW0CVC4"/>
<dbReference type="PANTHER" id="PTHR10039:SF5">
    <property type="entry name" value="NACHT DOMAIN-CONTAINING PROTEIN"/>
    <property type="match status" value="1"/>
</dbReference>
<dbReference type="Gene3D" id="3.40.50.300">
    <property type="entry name" value="P-loop containing nucleotide triphosphate hydrolases"/>
    <property type="match status" value="1"/>
</dbReference>
<feature type="domain" description="NACHT" evidence="2">
    <location>
        <begin position="39"/>
        <end position="191"/>
    </location>
</feature>
<gene>
    <name evidence="3" type="ORF">VNI00_008721</name>
</gene>
<evidence type="ECO:0000313" key="4">
    <source>
        <dbReference type="Proteomes" id="UP001383192"/>
    </source>
</evidence>
<dbReference type="InterPro" id="IPR027417">
    <property type="entry name" value="P-loop_NTPase"/>
</dbReference>
<name>A0AAW0CVC4_9AGAR</name>
<organism evidence="3 4">
    <name type="scientific">Paramarasmius palmivorus</name>
    <dbReference type="NCBI Taxonomy" id="297713"/>
    <lineage>
        <taxon>Eukaryota</taxon>
        <taxon>Fungi</taxon>
        <taxon>Dikarya</taxon>
        <taxon>Basidiomycota</taxon>
        <taxon>Agaricomycotina</taxon>
        <taxon>Agaricomycetes</taxon>
        <taxon>Agaricomycetidae</taxon>
        <taxon>Agaricales</taxon>
        <taxon>Marasmiineae</taxon>
        <taxon>Marasmiaceae</taxon>
        <taxon>Paramarasmius</taxon>
    </lineage>
</organism>
<comment type="caution">
    <text evidence="3">The sequence shown here is derived from an EMBL/GenBank/DDBJ whole genome shotgun (WGS) entry which is preliminary data.</text>
</comment>
<dbReference type="InterPro" id="IPR056884">
    <property type="entry name" value="NPHP3-like_N"/>
</dbReference>
<proteinExistence type="predicted"/>
<reference evidence="3 4" key="1">
    <citation type="submission" date="2024-01" db="EMBL/GenBank/DDBJ databases">
        <title>A draft genome for a cacao thread blight-causing isolate of Paramarasmius palmivorus.</title>
        <authorList>
            <person name="Baruah I.K."/>
            <person name="Bukari Y."/>
            <person name="Amoako-Attah I."/>
            <person name="Meinhardt L.W."/>
            <person name="Bailey B.A."/>
            <person name="Cohen S.P."/>
        </authorList>
    </citation>
    <scope>NUCLEOTIDE SEQUENCE [LARGE SCALE GENOMIC DNA]</scope>
    <source>
        <strain evidence="3 4">GH-12</strain>
    </source>
</reference>
<evidence type="ECO:0000259" key="2">
    <source>
        <dbReference type="PROSITE" id="PS50837"/>
    </source>
</evidence>
<dbReference type="Pfam" id="PF24883">
    <property type="entry name" value="NPHP3_N"/>
    <property type="match status" value="1"/>
</dbReference>
<keyword evidence="1" id="KW-0677">Repeat</keyword>
<accession>A0AAW0CVC4</accession>
<dbReference type="SUPFAM" id="SSF52540">
    <property type="entry name" value="P-loop containing nucleoside triphosphate hydrolases"/>
    <property type="match status" value="1"/>
</dbReference>
<evidence type="ECO:0000313" key="3">
    <source>
        <dbReference type="EMBL" id="KAK7042984.1"/>
    </source>
</evidence>
<keyword evidence="4" id="KW-1185">Reference proteome</keyword>
<sequence>MHYSEQRSPPPNCHPGTRTEVLKSLGYWIQWKSTTKKIRVQWLSGPAGVGKSAIAQNLAEKYAGSGLAASFFFSRNDPSRNRVDPLVATITYQLVTTNHLKDLIGPIVFDAIRSNPNIFHSSFENQFRKLILEPSSKIDPVEWKKLPWLIIIDGLDELIDITSQERLLAVIREVTTLPSPIAFIFLLCSRPEPRIRYAFDHGAFGSVLGRISIGDTPESNRDIEVFLRDMFAILREKHAYSLRHTEPSWPGDDVIHQLVQKASGQFIFVTTVMKYLDCDDDLPSKRLDTILGSNLIELVDSPYPELDQLYNQLLSSCSNWPATSHVLRLIVTPHTQPIVSGEQVAWRSARVIEGILKLRPGQLGARLAKLHSVIHVPDDPDSNIHILHASFTEFMLGRHRSGKYHIEQFTTDEYWDRISQFLLRTHSLLPFPPYSTWNALHDTISSWDALLESYQSGLNQLIIFSCLSWDDFLYRINPSQELLETLDKFDPYHVLTMILHYRARRRIAHDMFFVDWEFAMGWNQCLTWAKSLGERTPRKFVETLETFYRGFCIGFHPKTSQYWAYASSVLESYLYLKSSHTRYFYENMYLGDRLNPPSHAIDPYPNPFPFIIPAGTLPVLPYDWNIVEATRTEAEDFHNLLLTLAPNEDTQKLIQDVLNDTQESVSSDKTDELKRLKKIVLKHKRVANFLPPIVAPLETPGSAQVQARTDALASAVALLDVAGQQLDGSRN</sequence>